<dbReference type="EMBL" id="JBDNCH010000001">
    <property type="protein sequence ID" value="MEN9059787.1"/>
    <property type="molecule type" value="Genomic_DNA"/>
</dbReference>
<sequence length="126" mass="13896">MAHDAVAFRAHVRAFSELLIVLRRELDNDLDKGLIMAVIAERHYAALDKGTGASTGVNTHSVSLYSDIPRETVRRKVKDLISKGWLVSDGRGNLSPTEQAARDLGRGTAATLRFMRAVSPPEQERK</sequence>
<evidence type="ECO:0000313" key="1">
    <source>
        <dbReference type="EMBL" id="MEN9059787.1"/>
    </source>
</evidence>
<evidence type="ECO:0008006" key="3">
    <source>
        <dbReference type="Google" id="ProtNLM"/>
    </source>
</evidence>
<gene>
    <name evidence="1" type="ORF">ABFB10_00760</name>
</gene>
<dbReference type="Proteomes" id="UP001428774">
    <property type="component" value="Unassembled WGS sequence"/>
</dbReference>
<evidence type="ECO:0000313" key="2">
    <source>
        <dbReference type="Proteomes" id="UP001428774"/>
    </source>
</evidence>
<comment type="caution">
    <text evidence="1">The sequence shown here is derived from an EMBL/GenBank/DDBJ whole genome shotgun (WGS) entry which is preliminary data.</text>
</comment>
<reference evidence="1 2" key="1">
    <citation type="submission" date="2024-05" db="EMBL/GenBank/DDBJ databases">
        <title>Genome sequence of Ponticoccus litoralis KCCM 90028.</title>
        <authorList>
            <person name="Kim J.M."/>
            <person name="Lee J.K."/>
            <person name="Choi B.J."/>
            <person name="Bayburt H."/>
            <person name="Baek J.H."/>
            <person name="Jeon C.O."/>
        </authorList>
    </citation>
    <scope>NUCLEOTIDE SEQUENCE [LARGE SCALE GENOMIC DNA]</scope>
    <source>
        <strain evidence="1 2">KCCM 90028</strain>
    </source>
</reference>
<proteinExistence type="predicted"/>
<protein>
    <recommendedName>
        <fullName evidence="3">MarR family transcriptional regulator</fullName>
    </recommendedName>
</protein>
<dbReference type="RefSeq" id="WP_347164924.1">
    <property type="nucleotide sequence ID" value="NZ_JBDNCH010000001.1"/>
</dbReference>
<name>A0AAW9SHL4_9RHOB</name>
<organism evidence="1 2">
    <name type="scientific">Ponticoccus litoralis</name>
    <dbReference type="NCBI Taxonomy" id="422297"/>
    <lineage>
        <taxon>Bacteria</taxon>
        <taxon>Pseudomonadati</taxon>
        <taxon>Pseudomonadota</taxon>
        <taxon>Alphaproteobacteria</taxon>
        <taxon>Rhodobacterales</taxon>
        <taxon>Roseobacteraceae</taxon>
        <taxon>Ponticoccus</taxon>
    </lineage>
</organism>
<keyword evidence="2" id="KW-1185">Reference proteome</keyword>
<dbReference type="AlphaFoldDB" id="A0AAW9SHL4"/>
<accession>A0AAW9SHL4</accession>